<accession>A0A0A8XVD8</accession>
<dbReference type="EMBL" id="GBRH01279921">
    <property type="protein sequence ID" value="JAD17974.1"/>
    <property type="molecule type" value="Transcribed_RNA"/>
</dbReference>
<reference evidence="1" key="2">
    <citation type="journal article" date="2015" name="Data Brief">
        <title>Shoot transcriptome of the giant reed, Arundo donax.</title>
        <authorList>
            <person name="Barrero R.A."/>
            <person name="Guerrero F.D."/>
            <person name="Moolhuijzen P."/>
            <person name="Goolsby J.A."/>
            <person name="Tidwell J."/>
            <person name="Bellgard S.E."/>
            <person name="Bellgard M.I."/>
        </authorList>
    </citation>
    <scope>NUCLEOTIDE SEQUENCE</scope>
    <source>
        <tissue evidence="1">Shoot tissue taken approximately 20 cm above the soil surface</tissue>
    </source>
</reference>
<name>A0A0A8XVD8_ARUDO</name>
<reference evidence="1" key="1">
    <citation type="submission" date="2014-09" db="EMBL/GenBank/DDBJ databases">
        <authorList>
            <person name="Magalhaes I.L.F."/>
            <person name="Oliveira U."/>
            <person name="Santos F.R."/>
            <person name="Vidigal T.H.D.A."/>
            <person name="Brescovit A.D."/>
            <person name="Santos A.J."/>
        </authorList>
    </citation>
    <scope>NUCLEOTIDE SEQUENCE</scope>
    <source>
        <tissue evidence="1">Shoot tissue taken approximately 20 cm above the soil surface</tissue>
    </source>
</reference>
<proteinExistence type="predicted"/>
<dbReference type="AlphaFoldDB" id="A0A0A8XVD8"/>
<sequence>MPIGLWGNTVLDLVIELRALYLDCLFCMRMRNR</sequence>
<evidence type="ECO:0000313" key="1">
    <source>
        <dbReference type="EMBL" id="JAD17974.1"/>
    </source>
</evidence>
<protein>
    <submittedName>
        <fullName evidence="1">Uncharacterized protein</fullName>
    </submittedName>
</protein>
<organism evidence="1">
    <name type="scientific">Arundo donax</name>
    <name type="common">Giant reed</name>
    <name type="synonym">Donax arundinaceus</name>
    <dbReference type="NCBI Taxonomy" id="35708"/>
    <lineage>
        <taxon>Eukaryota</taxon>
        <taxon>Viridiplantae</taxon>
        <taxon>Streptophyta</taxon>
        <taxon>Embryophyta</taxon>
        <taxon>Tracheophyta</taxon>
        <taxon>Spermatophyta</taxon>
        <taxon>Magnoliopsida</taxon>
        <taxon>Liliopsida</taxon>
        <taxon>Poales</taxon>
        <taxon>Poaceae</taxon>
        <taxon>PACMAD clade</taxon>
        <taxon>Arundinoideae</taxon>
        <taxon>Arundineae</taxon>
        <taxon>Arundo</taxon>
    </lineage>
</organism>